<dbReference type="PANTHER" id="PTHR10625">
    <property type="entry name" value="HISTONE DEACETYLASE HDAC1-RELATED"/>
    <property type="match status" value="1"/>
</dbReference>
<protein>
    <recommendedName>
        <fullName evidence="1">Histone deacetylase domain-containing protein</fullName>
    </recommendedName>
</protein>
<keyword evidence="3" id="KW-1185">Reference proteome</keyword>
<dbReference type="Pfam" id="PF00850">
    <property type="entry name" value="Hist_deacetyl"/>
    <property type="match status" value="1"/>
</dbReference>
<evidence type="ECO:0000313" key="2">
    <source>
        <dbReference type="EMBL" id="CAG7817755.1"/>
    </source>
</evidence>
<dbReference type="GO" id="GO:0040029">
    <property type="term" value="P:epigenetic regulation of gene expression"/>
    <property type="evidence" value="ECO:0007669"/>
    <property type="project" value="TreeGrafter"/>
</dbReference>
<dbReference type="EMBL" id="CAJVCH010402553">
    <property type="protein sequence ID" value="CAG7817755.1"/>
    <property type="molecule type" value="Genomic_DNA"/>
</dbReference>
<dbReference type="InterPro" id="IPR023801">
    <property type="entry name" value="His_deacetylse_dom"/>
</dbReference>
<reference evidence="2" key="1">
    <citation type="submission" date="2021-06" db="EMBL/GenBank/DDBJ databases">
        <authorList>
            <person name="Hodson N. C."/>
            <person name="Mongue J. A."/>
            <person name="Jaron S. K."/>
        </authorList>
    </citation>
    <scope>NUCLEOTIDE SEQUENCE</scope>
</reference>
<dbReference type="GO" id="GO:0004407">
    <property type="term" value="F:histone deacetylase activity"/>
    <property type="evidence" value="ECO:0007669"/>
    <property type="project" value="TreeGrafter"/>
</dbReference>
<gene>
    <name evidence="2" type="ORF">AFUS01_LOCUS28303</name>
</gene>
<comment type="caution">
    <text evidence="2">The sequence shown here is derived from an EMBL/GenBank/DDBJ whole genome shotgun (WGS) entry which is preliminary data.</text>
</comment>
<dbReference type="GO" id="GO:0000118">
    <property type="term" value="C:histone deacetylase complex"/>
    <property type="evidence" value="ECO:0007669"/>
    <property type="project" value="TreeGrafter"/>
</dbReference>
<evidence type="ECO:0000313" key="3">
    <source>
        <dbReference type="Proteomes" id="UP000708208"/>
    </source>
</evidence>
<evidence type="ECO:0000259" key="1">
    <source>
        <dbReference type="Pfam" id="PF00850"/>
    </source>
</evidence>
<accession>A0A8J2KMJ8</accession>
<sequence>VLYFSTHRFENGNFWPNLEESNFNFIGDSKGLGFNVNIPLNKTGLGNSDFLSIWHQILMPVAYQFNPDLVIVSAGYDAALGCFEV</sequence>
<feature type="domain" description="Histone deacetylase" evidence="1">
    <location>
        <begin position="1"/>
        <end position="79"/>
    </location>
</feature>
<proteinExistence type="predicted"/>
<dbReference type="Proteomes" id="UP000708208">
    <property type="component" value="Unassembled WGS sequence"/>
</dbReference>
<dbReference type="AlphaFoldDB" id="A0A8J2KMJ8"/>
<feature type="non-terminal residue" evidence="2">
    <location>
        <position position="1"/>
    </location>
</feature>
<name>A0A8J2KMJ8_9HEXA</name>
<organism evidence="2 3">
    <name type="scientific">Allacma fusca</name>
    <dbReference type="NCBI Taxonomy" id="39272"/>
    <lineage>
        <taxon>Eukaryota</taxon>
        <taxon>Metazoa</taxon>
        <taxon>Ecdysozoa</taxon>
        <taxon>Arthropoda</taxon>
        <taxon>Hexapoda</taxon>
        <taxon>Collembola</taxon>
        <taxon>Symphypleona</taxon>
        <taxon>Sminthuridae</taxon>
        <taxon>Allacma</taxon>
    </lineage>
</organism>
<dbReference type="PANTHER" id="PTHR10625:SF38">
    <property type="entry name" value="HISTONE DEACETYLASE 6, ISOFORM G"/>
    <property type="match status" value="1"/>
</dbReference>
<dbReference type="OrthoDB" id="424012at2759"/>